<evidence type="ECO:0000256" key="3">
    <source>
        <dbReference type="ARBA" id="ARBA00022840"/>
    </source>
</evidence>
<dbReference type="PANTHER" id="PTHR45626">
    <property type="entry name" value="TRANSCRIPTION TERMINATION FACTOR 2-RELATED"/>
    <property type="match status" value="1"/>
</dbReference>
<dbReference type="Pfam" id="PF00176">
    <property type="entry name" value="SNF2-rel_dom"/>
    <property type="match status" value="1"/>
</dbReference>
<organism evidence="5 6">
    <name type="scientific">Phyllosticta paracitricarpa</name>
    <dbReference type="NCBI Taxonomy" id="2016321"/>
    <lineage>
        <taxon>Eukaryota</taxon>
        <taxon>Fungi</taxon>
        <taxon>Dikarya</taxon>
        <taxon>Ascomycota</taxon>
        <taxon>Pezizomycotina</taxon>
        <taxon>Dothideomycetes</taxon>
        <taxon>Dothideomycetes incertae sedis</taxon>
        <taxon>Botryosphaeriales</taxon>
        <taxon>Phyllostictaceae</taxon>
        <taxon>Phyllosticta</taxon>
    </lineage>
</organism>
<keyword evidence="6" id="KW-1185">Reference proteome</keyword>
<name>A0ABR1N973_9PEZI</name>
<accession>A0ABR1N973</accession>
<dbReference type="PROSITE" id="PS51192">
    <property type="entry name" value="HELICASE_ATP_BIND_1"/>
    <property type="match status" value="1"/>
</dbReference>
<dbReference type="InterPro" id="IPR050628">
    <property type="entry name" value="SNF2_RAD54_helicase_TF"/>
</dbReference>
<feature type="domain" description="Helicase ATP-binding" evidence="4">
    <location>
        <begin position="65"/>
        <end position="228"/>
    </location>
</feature>
<sequence length="343" mass="38622">MDLEASEVGMNATTQATAQAGRALDATGPVEDIRSANRYLQWFEGGTLWCSLGTNYQMEGVGFLCQQVDKRGYALLADGKGLGKTIELIAFVLERPVKPNLVVCPADLVEMWVGELQNRVQNPPFEVLHFNDVNDLQTTASISRIQREYLEKLEQQETLTEERPHVAALAIHWGRVIVEEAHAIRDVLSSTNAAVCALKSDQRIACTATPLIDGHLDISAILNFLQVKPWGDLIVFQEYFVIKKPGDMLDDEIDEASHGMLVMFIRALMLRLLPSDHFDGQRIQDIPNLDLKMKMLGAKDEYCDNEEESQNELNDERLSYKELRHWKGKETSEDTSGDLVFDQ</sequence>
<dbReference type="SMART" id="SM00487">
    <property type="entry name" value="DEXDc"/>
    <property type="match status" value="1"/>
</dbReference>
<dbReference type="InterPro" id="IPR014001">
    <property type="entry name" value="Helicase_ATP-bd"/>
</dbReference>
<keyword evidence="2" id="KW-0378">Hydrolase</keyword>
<evidence type="ECO:0000256" key="1">
    <source>
        <dbReference type="ARBA" id="ARBA00022741"/>
    </source>
</evidence>
<dbReference type="Proteomes" id="UP001367316">
    <property type="component" value="Unassembled WGS sequence"/>
</dbReference>
<evidence type="ECO:0000313" key="5">
    <source>
        <dbReference type="EMBL" id="KAK7610554.1"/>
    </source>
</evidence>
<keyword evidence="1" id="KW-0547">Nucleotide-binding</keyword>
<dbReference type="InterPro" id="IPR038718">
    <property type="entry name" value="SNF2-like_sf"/>
</dbReference>
<comment type="caution">
    <text evidence="5">The sequence shown here is derived from an EMBL/GenBank/DDBJ whole genome shotgun (WGS) entry which is preliminary data.</text>
</comment>
<gene>
    <name evidence="5" type="ORF">JOL62DRAFT_612338</name>
</gene>
<protein>
    <submittedName>
        <fullName evidence="5">SNF2 family N-terminal domain-containing protein</fullName>
    </submittedName>
</protein>
<dbReference type="InterPro" id="IPR027417">
    <property type="entry name" value="P-loop_NTPase"/>
</dbReference>
<evidence type="ECO:0000313" key="6">
    <source>
        <dbReference type="Proteomes" id="UP001367316"/>
    </source>
</evidence>
<keyword evidence="3" id="KW-0067">ATP-binding</keyword>
<dbReference type="Gene3D" id="3.40.50.10810">
    <property type="entry name" value="Tandem AAA-ATPase domain"/>
    <property type="match status" value="1"/>
</dbReference>
<reference evidence="5 6" key="1">
    <citation type="submission" date="2024-04" db="EMBL/GenBank/DDBJ databases">
        <title>Phyllosticta paracitricarpa is synonymous to the EU quarantine fungus P. citricarpa based on phylogenomic analyses.</title>
        <authorList>
            <consortium name="Lawrence Berkeley National Laboratory"/>
            <person name="Van ingen-buijs V.A."/>
            <person name="Van westerhoven A.C."/>
            <person name="Haridas S."/>
            <person name="Skiadas P."/>
            <person name="Martin F."/>
            <person name="Groenewald J.Z."/>
            <person name="Crous P.W."/>
            <person name="Seidl M.F."/>
        </authorList>
    </citation>
    <scope>NUCLEOTIDE SEQUENCE [LARGE SCALE GENOMIC DNA]</scope>
    <source>
        <strain evidence="5 6">CBS 141358</strain>
    </source>
</reference>
<dbReference type="EMBL" id="JBBPBF010000017">
    <property type="protein sequence ID" value="KAK7610554.1"/>
    <property type="molecule type" value="Genomic_DNA"/>
</dbReference>
<dbReference type="SUPFAM" id="SSF52540">
    <property type="entry name" value="P-loop containing nucleoside triphosphate hydrolases"/>
    <property type="match status" value="1"/>
</dbReference>
<dbReference type="InterPro" id="IPR000330">
    <property type="entry name" value="SNF2_N"/>
</dbReference>
<evidence type="ECO:0000259" key="4">
    <source>
        <dbReference type="PROSITE" id="PS51192"/>
    </source>
</evidence>
<proteinExistence type="predicted"/>
<evidence type="ECO:0000256" key="2">
    <source>
        <dbReference type="ARBA" id="ARBA00022801"/>
    </source>
</evidence>